<dbReference type="SUPFAM" id="SSF75217">
    <property type="entry name" value="alpha/beta knot"/>
    <property type="match status" value="1"/>
</dbReference>
<evidence type="ECO:0000259" key="7">
    <source>
        <dbReference type="SMART" id="SM00967"/>
    </source>
</evidence>
<dbReference type="FunFam" id="3.40.1280.10:FF:000008">
    <property type="entry name" value="Group 3 RNA methyltransferase TrmH"/>
    <property type="match status" value="1"/>
</dbReference>
<dbReference type="InterPro" id="IPR029028">
    <property type="entry name" value="Alpha/beta_knot_MTases"/>
</dbReference>
<evidence type="ECO:0000256" key="6">
    <source>
        <dbReference type="ARBA" id="ARBA00022691"/>
    </source>
</evidence>
<dbReference type="Pfam" id="PF00588">
    <property type="entry name" value="SpoU_methylase"/>
    <property type="match status" value="1"/>
</dbReference>
<dbReference type="AlphaFoldDB" id="A0A3B1AH14"/>
<dbReference type="PANTHER" id="PTHR46429:SF1">
    <property type="entry name" value="23S RRNA (GUANOSINE-2'-O-)-METHYLTRANSFERASE RLMB"/>
    <property type="match status" value="1"/>
</dbReference>
<dbReference type="Gene3D" id="3.30.1330.30">
    <property type="match status" value="1"/>
</dbReference>
<dbReference type="NCBIfam" id="TIGR00186">
    <property type="entry name" value="rRNA_methyl_3"/>
    <property type="match status" value="1"/>
</dbReference>
<dbReference type="InterPro" id="IPR029064">
    <property type="entry name" value="Ribosomal_eL30-like_sf"/>
</dbReference>
<dbReference type="GO" id="GO:0003723">
    <property type="term" value="F:RNA binding"/>
    <property type="evidence" value="ECO:0007669"/>
    <property type="project" value="InterPro"/>
</dbReference>
<dbReference type="Pfam" id="PF08032">
    <property type="entry name" value="SpoU_sub_bind"/>
    <property type="match status" value="1"/>
</dbReference>
<dbReference type="GO" id="GO:0005829">
    <property type="term" value="C:cytosol"/>
    <property type="evidence" value="ECO:0007669"/>
    <property type="project" value="TreeGrafter"/>
</dbReference>
<comment type="similarity">
    <text evidence="1">Belongs to the class IV-like SAM-binding methyltransferase superfamily. RNA methyltransferase TrmH family.</text>
</comment>
<dbReference type="EC" id="2.1.1.185" evidence="8"/>
<reference evidence="8" key="1">
    <citation type="submission" date="2018-06" db="EMBL/GenBank/DDBJ databases">
        <authorList>
            <person name="Zhirakovskaya E."/>
        </authorList>
    </citation>
    <scope>NUCLEOTIDE SEQUENCE</scope>
</reference>
<keyword evidence="6" id="KW-0949">S-adenosyl-L-methionine</keyword>
<evidence type="ECO:0000256" key="4">
    <source>
        <dbReference type="ARBA" id="ARBA00022603"/>
    </source>
</evidence>
<dbReference type="CDD" id="cd18103">
    <property type="entry name" value="SpoU-like_RlmB"/>
    <property type="match status" value="1"/>
</dbReference>
<keyword evidence="5 8" id="KW-0808">Transferase</keyword>
<dbReference type="InterPro" id="IPR013123">
    <property type="entry name" value="SpoU_subst-bd"/>
</dbReference>
<organism evidence="8">
    <name type="scientific">hydrothermal vent metagenome</name>
    <dbReference type="NCBI Taxonomy" id="652676"/>
    <lineage>
        <taxon>unclassified sequences</taxon>
        <taxon>metagenomes</taxon>
        <taxon>ecological metagenomes</taxon>
    </lineage>
</organism>
<protein>
    <submittedName>
        <fullName evidence="8">23S rRNA (Guanosine(2251)-2'-O)-methyltransferase</fullName>
        <ecNumber evidence="8">2.1.1.185</ecNumber>
    </submittedName>
</protein>
<evidence type="ECO:0000256" key="2">
    <source>
        <dbReference type="ARBA" id="ARBA00022490"/>
    </source>
</evidence>
<dbReference type="GO" id="GO:0070039">
    <property type="term" value="F:rRNA (guanosine-2'-O-)-methyltransferase activity"/>
    <property type="evidence" value="ECO:0007669"/>
    <property type="project" value="TreeGrafter"/>
</dbReference>
<keyword evidence="2" id="KW-0963">Cytoplasm</keyword>
<dbReference type="EMBL" id="UOFS01000039">
    <property type="protein sequence ID" value="VAW98757.1"/>
    <property type="molecule type" value="Genomic_DNA"/>
</dbReference>
<feature type="domain" description="RNA 2-O ribose methyltransferase substrate binding" evidence="7">
    <location>
        <begin position="16"/>
        <end position="92"/>
    </location>
</feature>
<dbReference type="InterPro" id="IPR024915">
    <property type="entry name" value="23S_rRNA_MeTrfase_RlmB"/>
</dbReference>
<sequence>MTAVKGSFSDEKLNNIIYGHHAVLSVLKHEPDTIIELWVDGARHDERAKEVVDLARRAGISAKRIKRDLLDEKSNNAKHQGFVALSAQVISLDEKSLESMLANLSEPAFLLILDGIQDPHNLGACLRSADAAGVQGVIIPKDKSCGLTATVRKVASGAVESLPLYQVTNLVRAMDMLKKQGIWLYGTDSKAQTSVFKTDFKGAVAIVMGSEGSGLRRLTREHCDALMSLPMSGSVSSLNISVAAGICMYEAVRQRVS</sequence>
<name>A0A3B1AH14_9ZZZZ</name>
<evidence type="ECO:0000256" key="3">
    <source>
        <dbReference type="ARBA" id="ARBA00022552"/>
    </source>
</evidence>
<dbReference type="Gene3D" id="3.40.1280.10">
    <property type="match status" value="1"/>
</dbReference>
<dbReference type="HAMAP" id="MF_01887">
    <property type="entry name" value="23SrRNA_methyltr_B"/>
    <property type="match status" value="1"/>
</dbReference>
<keyword evidence="3" id="KW-0698">rRNA processing</keyword>
<dbReference type="PANTHER" id="PTHR46429">
    <property type="entry name" value="23S RRNA (GUANOSINE-2'-O-)-METHYLTRANSFERASE RLMB"/>
    <property type="match status" value="1"/>
</dbReference>
<dbReference type="InterPro" id="IPR004441">
    <property type="entry name" value="rRNA_MeTrfase_TrmH"/>
</dbReference>
<dbReference type="SUPFAM" id="SSF55315">
    <property type="entry name" value="L30e-like"/>
    <property type="match status" value="1"/>
</dbReference>
<gene>
    <name evidence="8" type="ORF">MNBD_GAMMA22-1319</name>
</gene>
<evidence type="ECO:0000313" key="8">
    <source>
        <dbReference type="EMBL" id="VAW98757.1"/>
    </source>
</evidence>
<proteinExistence type="inferred from homology"/>
<dbReference type="InterPro" id="IPR029026">
    <property type="entry name" value="tRNA_m1G_MTases_N"/>
</dbReference>
<evidence type="ECO:0000256" key="1">
    <source>
        <dbReference type="ARBA" id="ARBA00007228"/>
    </source>
</evidence>
<dbReference type="InterPro" id="IPR001537">
    <property type="entry name" value="SpoU_MeTrfase"/>
</dbReference>
<dbReference type="SMART" id="SM00967">
    <property type="entry name" value="SpoU_sub_bind"/>
    <property type="match status" value="1"/>
</dbReference>
<keyword evidence="4 8" id="KW-0489">Methyltransferase</keyword>
<accession>A0A3B1AH14</accession>
<evidence type="ECO:0000256" key="5">
    <source>
        <dbReference type="ARBA" id="ARBA00022679"/>
    </source>
</evidence>